<dbReference type="EMBL" id="VFMO01000001">
    <property type="protein sequence ID" value="TQJ14494.1"/>
    <property type="molecule type" value="Genomic_DNA"/>
</dbReference>
<dbReference type="GO" id="GO:0031177">
    <property type="term" value="F:phosphopantetheine binding"/>
    <property type="evidence" value="ECO:0007669"/>
    <property type="project" value="TreeGrafter"/>
</dbReference>
<dbReference type="SUPFAM" id="SSF56801">
    <property type="entry name" value="Acetyl-CoA synthetase-like"/>
    <property type="match status" value="1"/>
</dbReference>
<keyword evidence="2" id="KW-0436">Ligase</keyword>
<dbReference type="Pfam" id="PF00501">
    <property type="entry name" value="AMP-binding"/>
    <property type="match status" value="1"/>
</dbReference>
<dbReference type="GO" id="GO:0044550">
    <property type="term" value="P:secondary metabolite biosynthetic process"/>
    <property type="evidence" value="ECO:0007669"/>
    <property type="project" value="TreeGrafter"/>
</dbReference>
<organism evidence="2 3">
    <name type="scientific">Yimella lutea</name>
    <dbReference type="NCBI Taxonomy" id="587872"/>
    <lineage>
        <taxon>Bacteria</taxon>
        <taxon>Bacillati</taxon>
        <taxon>Actinomycetota</taxon>
        <taxon>Actinomycetes</taxon>
        <taxon>Micrococcales</taxon>
        <taxon>Dermacoccaceae</taxon>
        <taxon>Yimella</taxon>
    </lineage>
</organism>
<feature type="domain" description="AMP-dependent synthetase/ligase" evidence="1">
    <location>
        <begin position="94"/>
        <end position="328"/>
    </location>
</feature>
<dbReference type="InterPro" id="IPR045851">
    <property type="entry name" value="AMP-bd_C_sf"/>
</dbReference>
<dbReference type="PANTHER" id="PTHR45527">
    <property type="entry name" value="NONRIBOSOMAL PEPTIDE SYNTHETASE"/>
    <property type="match status" value="1"/>
</dbReference>
<dbReference type="GO" id="GO:0005737">
    <property type="term" value="C:cytoplasm"/>
    <property type="evidence" value="ECO:0007669"/>
    <property type="project" value="TreeGrafter"/>
</dbReference>
<evidence type="ECO:0000259" key="1">
    <source>
        <dbReference type="Pfam" id="PF00501"/>
    </source>
</evidence>
<dbReference type="GO" id="GO:0043041">
    <property type="term" value="P:amino acid activation for nonribosomal peptide biosynthetic process"/>
    <property type="evidence" value="ECO:0007669"/>
    <property type="project" value="TreeGrafter"/>
</dbReference>
<dbReference type="PANTHER" id="PTHR45527:SF1">
    <property type="entry name" value="FATTY ACID SYNTHASE"/>
    <property type="match status" value="1"/>
</dbReference>
<keyword evidence="3" id="KW-1185">Reference proteome</keyword>
<dbReference type="AlphaFoldDB" id="A0A542EGR1"/>
<accession>A0A542EGR1</accession>
<dbReference type="InterPro" id="IPR000873">
    <property type="entry name" value="AMP-dep_synth/lig_dom"/>
</dbReference>
<protein>
    <submittedName>
        <fullName evidence="2">Acyl-CoA synthetase (AMP-forming)/AMP-acid ligase II</fullName>
    </submittedName>
</protein>
<comment type="caution">
    <text evidence="2">The sequence shown here is derived from an EMBL/GenBank/DDBJ whole genome shotgun (WGS) entry which is preliminary data.</text>
</comment>
<name>A0A542EGR1_9MICO</name>
<proteinExistence type="predicted"/>
<dbReference type="GO" id="GO:0016874">
    <property type="term" value="F:ligase activity"/>
    <property type="evidence" value="ECO:0007669"/>
    <property type="project" value="UniProtKB-KW"/>
</dbReference>
<evidence type="ECO:0000313" key="2">
    <source>
        <dbReference type="EMBL" id="TQJ14494.1"/>
    </source>
</evidence>
<sequence length="465" mass="50029">MSGRPWSDVINGGRWASGLPLWVEDGCEYSWRHVSAVADRIREQIPPQSRVVQVSAGSKVGYFAAQLAVWRLGRIFVTDDGSLSAEQNGQVGADTVVSVPSDVEARIDYDQIRKPAPDEAHFPTGIAAVNFTSGSTGARKAVAVTAKNLLATWADPSLSTARVGHASASFAQPAFDGWWFDTWRTVTEGGTVVCLPGVNDDVFAWPDLARRYNIGRVLLPAAVLSTLLDAAPECLVGFPTIFSGGEAFGTTVVSRAAEAGLPGRFVNLYGPTEATFATHRYDVGQGDADGPIPIGRPLSSVQQLLRPLDDQPEHFELVVKGPTVCAGYVDDGRLTTRFLDQDGHPSYSTGDLVTVAPTGDLVFVGRRDRQVKVNGHRIDAGQLERHVLTVPGVSACRLLQRDHVTVAFVVLLDRQPHARTPTDDLLNVVRSYSAAIHVQLVDNLPLRGGGKVDEGALFETYNTTV</sequence>
<dbReference type="InterPro" id="IPR042099">
    <property type="entry name" value="ANL_N_sf"/>
</dbReference>
<evidence type="ECO:0000313" key="3">
    <source>
        <dbReference type="Proteomes" id="UP000320806"/>
    </source>
</evidence>
<gene>
    <name evidence="2" type="ORF">FB459_1960</name>
</gene>
<reference evidence="2 3" key="1">
    <citation type="submission" date="2019-06" db="EMBL/GenBank/DDBJ databases">
        <title>Sequencing the genomes of 1000 actinobacteria strains.</title>
        <authorList>
            <person name="Klenk H.-P."/>
        </authorList>
    </citation>
    <scope>NUCLEOTIDE SEQUENCE [LARGE SCALE GENOMIC DNA]</scope>
    <source>
        <strain evidence="2 3">DSM 19828</strain>
    </source>
</reference>
<dbReference type="Gene3D" id="3.40.50.12780">
    <property type="entry name" value="N-terminal domain of ligase-like"/>
    <property type="match status" value="1"/>
</dbReference>
<dbReference type="Proteomes" id="UP000320806">
    <property type="component" value="Unassembled WGS sequence"/>
</dbReference>
<dbReference type="Gene3D" id="3.30.300.30">
    <property type="match status" value="1"/>
</dbReference>